<keyword evidence="2" id="KW-1185">Reference proteome</keyword>
<evidence type="ECO:0000313" key="2">
    <source>
        <dbReference type="Proteomes" id="UP001162480"/>
    </source>
</evidence>
<dbReference type="Proteomes" id="UP001162480">
    <property type="component" value="Chromosome 15"/>
</dbReference>
<accession>A0AA36FGI9</accession>
<proteinExistence type="predicted"/>
<name>A0AA36FGI9_OCTVU</name>
<protein>
    <submittedName>
        <fullName evidence="1">Pogo transposable element with KRAB domain</fullName>
    </submittedName>
</protein>
<dbReference type="EMBL" id="OX597828">
    <property type="protein sequence ID" value="CAI9733643.1"/>
    <property type="molecule type" value="Genomic_DNA"/>
</dbReference>
<evidence type="ECO:0000313" key="1">
    <source>
        <dbReference type="EMBL" id="CAI9733643.1"/>
    </source>
</evidence>
<sequence length="92" mass="10623">MKALYCKYIANHDHDFTISGKIQKASMQPIVSCLKQAWNFIDSDTITRSYKKKCCKTIALDGLEDDVMWQEIDDEDETNATEQLMENDIDLV</sequence>
<organism evidence="1 2">
    <name type="scientific">Octopus vulgaris</name>
    <name type="common">Common octopus</name>
    <dbReference type="NCBI Taxonomy" id="6645"/>
    <lineage>
        <taxon>Eukaryota</taxon>
        <taxon>Metazoa</taxon>
        <taxon>Spiralia</taxon>
        <taxon>Lophotrochozoa</taxon>
        <taxon>Mollusca</taxon>
        <taxon>Cephalopoda</taxon>
        <taxon>Coleoidea</taxon>
        <taxon>Octopodiformes</taxon>
        <taxon>Octopoda</taxon>
        <taxon>Incirrata</taxon>
        <taxon>Octopodidae</taxon>
        <taxon>Octopus</taxon>
    </lineage>
</organism>
<dbReference type="AlphaFoldDB" id="A0AA36FGI9"/>
<gene>
    <name evidence="1" type="ORF">OCTVUL_1B008080</name>
</gene>
<reference evidence="1" key="1">
    <citation type="submission" date="2023-08" db="EMBL/GenBank/DDBJ databases">
        <authorList>
            <person name="Alioto T."/>
            <person name="Alioto T."/>
            <person name="Gomez Garrido J."/>
        </authorList>
    </citation>
    <scope>NUCLEOTIDE SEQUENCE</scope>
</reference>